<sequence>MMKASIWSLLVLAVVCLVIQPVSAEPCASQLEVPKGCPERDALSRFLLLKTLREKLRNLWDSSWSPKKWLPFWPKPRCKGKNEVYRRCDRRNCAEEMCFLKTTYSRCPKKCGYGCYCKRGYCRNLLLECVWLTKKYRPPLLPDRP</sequence>
<dbReference type="EMBL" id="GBBM01004849">
    <property type="protein sequence ID" value="JAC30569.1"/>
    <property type="molecule type" value="mRNA"/>
</dbReference>
<protein>
    <submittedName>
        <fullName evidence="3">Putative tick til 1</fullName>
    </submittedName>
</protein>
<dbReference type="InterPro" id="IPR002919">
    <property type="entry name" value="TIL_dom"/>
</dbReference>
<feature type="chain" id="PRO_5001517328" evidence="1">
    <location>
        <begin position="25"/>
        <end position="145"/>
    </location>
</feature>
<dbReference type="AlphaFoldDB" id="A0A023G9Q4"/>
<evidence type="ECO:0000259" key="2">
    <source>
        <dbReference type="Pfam" id="PF01826"/>
    </source>
</evidence>
<feature type="signal peptide" evidence="1">
    <location>
        <begin position="1"/>
        <end position="24"/>
    </location>
</feature>
<dbReference type="Gene3D" id="2.10.25.10">
    <property type="entry name" value="Laminin"/>
    <property type="match status" value="1"/>
</dbReference>
<proteinExistence type="evidence at transcript level"/>
<name>A0A023G9Q4_AMBTT</name>
<accession>A0A023G9Q4</accession>
<organism evidence="3">
    <name type="scientific">Amblyomma triste</name>
    <name type="common">Neotropical tick</name>
    <dbReference type="NCBI Taxonomy" id="251400"/>
    <lineage>
        <taxon>Eukaryota</taxon>
        <taxon>Metazoa</taxon>
        <taxon>Ecdysozoa</taxon>
        <taxon>Arthropoda</taxon>
        <taxon>Chelicerata</taxon>
        <taxon>Arachnida</taxon>
        <taxon>Acari</taxon>
        <taxon>Parasitiformes</taxon>
        <taxon>Ixodida</taxon>
        <taxon>Ixodoidea</taxon>
        <taxon>Ixodidae</taxon>
        <taxon>Amblyomminae</taxon>
        <taxon>Amblyomma</taxon>
    </lineage>
</organism>
<keyword evidence="1" id="KW-0732">Signal</keyword>
<dbReference type="CDD" id="cd19941">
    <property type="entry name" value="TIL"/>
    <property type="match status" value="1"/>
</dbReference>
<feature type="domain" description="TIL" evidence="2">
    <location>
        <begin position="80"/>
        <end position="132"/>
    </location>
</feature>
<reference evidence="3" key="1">
    <citation type="submission" date="2014-03" db="EMBL/GenBank/DDBJ databases">
        <title>The sialotranscriptome of Amblyomma triste, Amblyomma parvum and Amblyomma cajennense ticks, uncovered by 454-based RNA-seq.</title>
        <authorList>
            <person name="Garcia G.R."/>
            <person name="Gardinassi L.G."/>
            <person name="Ribeiro J.M."/>
            <person name="Anatriello E."/>
            <person name="Ferreira B.R."/>
            <person name="Moreira H.N."/>
            <person name="Mafra C."/>
            <person name="Olegario M.M."/>
            <person name="Szabo P.J."/>
            <person name="Miranda-Santos I.K."/>
            <person name="Maruyama S.R."/>
        </authorList>
    </citation>
    <scope>NUCLEOTIDE SEQUENCE</scope>
    <source>
        <strain evidence="3">Mato Grasso do Sul</strain>
        <tissue evidence="3">Salivary glands</tissue>
    </source>
</reference>
<dbReference type="Pfam" id="PF01826">
    <property type="entry name" value="TIL"/>
    <property type="match status" value="1"/>
</dbReference>
<evidence type="ECO:0000313" key="3">
    <source>
        <dbReference type="EMBL" id="JAC30569.1"/>
    </source>
</evidence>
<evidence type="ECO:0000256" key="1">
    <source>
        <dbReference type="SAM" id="SignalP"/>
    </source>
</evidence>